<organism evidence="1 2">
    <name type="scientific">Pedobacter soli</name>
    <dbReference type="NCBI Taxonomy" id="390242"/>
    <lineage>
        <taxon>Bacteria</taxon>
        <taxon>Pseudomonadati</taxon>
        <taxon>Bacteroidota</taxon>
        <taxon>Sphingobacteriia</taxon>
        <taxon>Sphingobacteriales</taxon>
        <taxon>Sphingobacteriaceae</taxon>
        <taxon>Pedobacter</taxon>
    </lineage>
</organism>
<proteinExistence type="predicted"/>
<dbReference type="EMBL" id="FMZH01000013">
    <property type="protein sequence ID" value="SDE18903.1"/>
    <property type="molecule type" value="Genomic_DNA"/>
</dbReference>
<name>A0A1G7AVT1_9SPHI</name>
<gene>
    <name evidence="1" type="ORF">SAMN04488024_11371</name>
</gene>
<accession>A0A1G7AVT1</accession>
<protein>
    <submittedName>
        <fullName evidence="1">Uncharacterized protein</fullName>
    </submittedName>
</protein>
<evidence type="ECO:0000313" key="1">
    <source>
        <dbReference type="EMBL" id="SDE18903.1"/>
    </source>
</evidence>
<dbReference type="AlphaFoldDB" id="A0A1G7AVT1"/>
<keyword evidence="2" id="KW-1185">Reference proteome</keyword>
<sequence length="134" mass="15488">MVRTREDSFFKIRSAVPEHFPLLLLLLLASFFLRSSHLTGELVQGVSSISIKFTSIMSPFSGEDHERASLAAVDQKQPKFRKKFQHLNDAASDLQPFQKRLEIRYHLPVSTPPGYETPHFFCGQHAFLYRLTYF</sequence>
<dbReference type="STRING" id="390242.SAMN04488024_11371"/>
<dbReference type="Proteomes" id="UP000199455">
    <property type="component" value="Unassembled WGS sequence"/>
</dbReference>
<dbReference type="RefSeq" id="WP_090772275.1">
    <property type="nucleotide sequence ID" value="NZ_FMZH01000013.1"/>
</dbReference>
<reference evidence="2" key="1">
    <citation type="submission" date="2016-10" db="EMBL/GenBank/DDBJ databases">
        <authorList>
            <person name="Varghese N."/>
            <person name="Submissions S."/>
        </authorList>
    </citation>
    <scope>NUCLEOTIDE SEQUENCE [LARGE SCALE GENOMIC DNA]</scope>
    <source>
        <strain evidence="2">DSM 18609</strain>
    </source>
</reference>
<evidence type="ECO:0000313" key="2">
    <source>
        <dbReference type="Proteomes" id="UP000199455"/>
    </source>
</evidence>